<comment type="subcellular location">
    <subcellularLocation>
        <location evidence="2">Cell outer membrane</location>
    </subcellularLocation>
    <subcellularLocation>
        <location evidence="1">Cell surface</location>
    </subcellularLocation>
</comment>
<dbReference type="InterPro" id="IPR045584">
    <property type="entry name" value="Pilin-like"/>
</dbReference>
<evidence type="ECO:0000256" key="9">
    <source>
        <dbReference type="SAM" id="SignalP"/>
    </source>
</evidence>
<evidence type="ECO:0000256" key="3">
    <source>
        <dbReference type="ARBA" id="ARBA00022452"/>
    </source>
</evidence>
<accession>A0A974NI74</accession>
<dbReference type="SUPFAM" id="SSF101967">
    <property type="entry name" value="Adhesin YadA, collagen-binding domain"/>
    <property type="match status" value="1"/>
</dbReference>
<evidence type="ECO:0000256" key="1">
    <source>
        <dbReference type="ARBA" id="ARBA00004241"/>
    </source>
</evidence>
<dbReference type="Pfam" id="PF03895">
    <property type="entry name" value="YadA_anchor"/>
    <property type="match status" value="1"/>
</dbReference>
<feature type="domain" description="Trimeric autotransporter adhesin YadA-like C-terminal membrane anchor" evidence="10">
    <location>
        <begin position="282"/>
        <end position="337"/>
    </location>
</feature>
<evidence type="ECO:0000256" key="6">
    <source>
        <dbReference type="ARBA" id="ARBA00023136"/>
    </source>
</evidence>
<dbReference type="Proteomes" id="UP000595278">
    <property type="component" value="Chromosome"/>
</dbReference>
<reference evidence="11 12" key="1">
    <citation type="submission" date="2021-01" db="EMBL/GenBank/DDBJ databases">
        <title>Entomomonas sp. F2A isolated from a house cricket (Acheta domesticus).</title>
        <authorList>
            <person name="Spergser J."/>
            <person name="Busse H.-J."/>
        </authorList>
    </citation>
    <scope>NUCLEOTIDE SEQUENCE [LARGE SCALE GENOMIC DNA]</scope>
    <source>
        <strain evidence="11 12">F2A</strain>
    </source>
</reference>
<dbReference type="Gene3D" id="2.150.10.10">
    <property type="entry name" value="Serralysin-like metalloprotease, C-terminal"/>
    <property type="match status" value="1"/>
</dbReference>
<feature type="chain" id="PRO_5037584673" evidence="9">
    <location>
        <begin position="20"/>
        <end position="337"/>
    </location>
</feature>
<organism evidence="11 12">
    <name type="scientific">Entomomonas asaccharolytica</name>
    <dbReference type="NCBI Taxonomy" id="2785331"/>
    <lineage>
        <taxon>Bacteria</taxon>
        <taxon>Pseudomonadati</taxon>
        <taxon>Pseudomonadota</taxon>
        <taxon>Gammaproteobacteria</taxon>
        <taxon>Pseudomonadales</taxon>
        <taxon>Pseudomonadaceae</taxon>
        <taxon>Entomomonas</taxon>
    </lineage>
</organism>
<keyword evidence="4" id="KW-0812">Transmembrane</keyword>
<dbReference type="SUPFAM" id="SSF54523">
    <property type="entry name" value="Pili subunits"/>
    <property type="match status" value="1"/>
</dbReference>
<evidence type="ECO:0000256" key="5">
    <source>
        <dbReference type="ARBA" id="ARBA00022729"/>
    </source>
</evidence>
<evidence type="ECO:0000256" key="7">
    <source>
        <dbReference type="ARBA" id="ARBA00023237"/>
    </source>
</evidence>
<evidence type="ECO:0000313" key="12">
    <source>
        <dbReference type="Proteomes" id="UP000595278"/>
    </source>
</evidence>
<keyword evidence="6" id="KW-0472">Membrane</keyword>
<keyword evidence="12" id="KW-1185">Reference proteome</keyword>
<dbReference type="InterPro" id="IPR011049">
    <property type="entry name" value="Serralysin-like_metalloprot_C"/>
</dbReference>
<sequence>MRNKLLLVLPLFMTNIAIAGNWSTILDVEVYGDGNGNNQSPYSVTNGYNNTLTDIDPGGETRSSESSMVTGSGNYFGTGEWNSAFGNNNTVRGSIWTNGANIFGNSNSTNTAHSNTIGNNNTVTGTGNITIGNNSTVSGTNSISLGSNNSASNGGIAIGSNSTASRTDEVNFGDRQLTGILAGQADTDGVNVSQMNSKALEVLDDAKQYTDDTFEDAKSVANSYTDQKIYELLNDSTIDFSKDNAYTTGRINQLNKKLEKIQKEVNAGISSAIASASVPQKLGKQVSFGMGVGTYKNEMAYALGVKWGITKRVALGSSIAFNTQKDTSLSLSLAYGF</sequence>
<dbReference type="EMBL" id="CP067393">
    <property type="protein sequence ID" value="QQP86837.1"/>
    <property type="molecule type" value="Genomic_DNA"/>
</dbReference>
<gene>
    <name evidence="11" type="ORF">JHT90_06240</name>
</gene>
<keyword evidence="3" id="KW-1134">Transmembrane beta strand</keyword>
<feature type="coiled-coil region" evidence="8">
    <location>
        <begin position="244"/>
        <end position="271"/>
    </location>
</feature>
<dbReference type="RefSeq" id="WP_201095282.1">
    <property type="nucleotide sequence ID" value="NZ_CP067393.1"/>
</dbReference>
<evidence type="ECO:0000259" key="10">
    <source>
        <dbReference type="Pfam" id="PF03895"/>
    </source>
</evidence>
<proteinExistence type="predicted"/>
<name>A0A974NI74_9GAMM</name>
<keyword evidence="8" id="KW-0175">Coiled coil</keyword>
<protein>
    <submittedName>
        <fullName evidence="11">YadA-like family protein</fullName>
    </submittedName>
</protein>
<dbReference type="GO" id="GO:0009279">
    <property type="term" value="C:cell outer membrane"/>
    <property type="evidence" value="ECO:0007669"/>
    <property type="project" value="UniProtKB-SubCell"/>
</dbReference>
<keyword evidence="5 9" id="KW-0732">Signal</keyword>
<dbReference type="Gene3D" id="3.30.1300.30">
    <property type="entry name" value="GSPII I/J protein-like"/>
    <property type="match status" value="1"/>
</dbReference>
<dbReference type="AlphaFoldDB" id="A0A974NI74"/>
<evidence type="ECO:0000313" key="11">
    <source>
        <dbReference type="EMBL" id="QQP86837.1"/>
    </source>
</evidence>
<keyword evidence="7" id="KW-0998">Cell outer membrane</keyword>
<evidence type="ECO:0000256" key="2">
    <source>
        <dbReference type="ARBA" id="ARBA00004442"/>
    </source>
</evidence>
<evidence type="ECO:0000256" key="4">
    <source>
        <dbReference type="ARBA" id="ARBA00022692"/>
    </source>
</evidence>
<dbReference type="GO" id="GO:0009986">
    <property type="term" value="C:cell surface"/>
    <property type="evidence" value="ECO:0007669"/>
    <property type="project" value="UniProtKB-SubCell"/>
</dbReference>
<dbReference type="KEGG" id="eaz:JHT90_06240"/>
<evidence type="ECO:0000256" key="8">
    <source>
        <dbReference type="SAM" id="Coils"/>
    </source>
</evidence>
<feature type="signal peptide" evidence="9">
    <location>
        <begin position="1"/>
        <end position="19"/>
    </location>
</feature>
<dbReference type="InterPro" id="IPR005594">
    <property type="entry name" value="YadA_C"/>
</dbReference>